<reference evidence="2" key="1">
    <citation type="journal article" date="2019" name="Int. J. Syst. Evol. Microbiol.">
        <title>The Global Catalogue of Microorganisms (GCM) 10K type strain sequencing project: providing services to taxonomists for standard genome sequencing and annotation.</title>
        <authorList>
            <consortium name="The Broad Institute Genomics Platform"/>
            <consortium name="The Broad Institute Genome Sequencing Center for Infectious Disease"/>
            <person name="Wu L."/>
            <person name="Ma J."/>
        </authorList>
    </citation>
    <scope>NUCLEOTIDE SEQUENCE [LARGE SCALE GENOMIC DNA]</scope>
    <source>
        <strain evidence="2">ICMP 19515</strain>
    </source>
</reference>
<sequence>MTGGAAPSAGRPLTDVVEVTWHRQVYRRIGLEPYSKKDGSQTTLAIWRSNCRFCGAEFDCKTSREAQVFKAALHCKAHRRRADRVPPAAPGQREFAPVEIYETDGARK</sequence>
<evidence type="ECO:0000313" key="2">
    <source>
        <dbReference type="Proteomes" id="UP001595648"/>
    </source>
</evidence>
<dbReference type="RefSeq" id="WP_378979836.1">
    <property type="nucleotide sequence ID" value="NZ_JBHRVD010000001.1"/>
</dbReference>
<protein>
    <submittedName>
        <fullName evidence="1">Uncharacterized protein</fullName>
    </submittedName>
</protein>
<keyword evidence="2" id="KW-1185">Reference proteome</keyword>
<dbReference type="EMBL" id="JBHRVD010000001">
    <property type="protein sequence ID" value="MFC3323318.1"/>
    <property type="molecule type" value="Genomic_DNA"/>
</dbReference>
<evidence type="ECO:0000313" key="1">
    <source>
        <dbReference type="EMBL" id="MFC3323318.1"/>
    </source>
</evidence>
<accession>A0ABV7MRS3</accession>
<organism evidence="1 2">
    <name type="scientific">Mesorhizobium cantuariense</name>
    <dbReference type="NCBI Taxonomy" id="1300275"/>
    <lineage>
        <taxon>Bacteria</taxon>
        <taxon>Pseudomonadati</taxon>
        <taxon>Pseudomonadota</taxon>
        <taxon>Alphaproteobacteria</taxon>
        <taxon>Hyphomicrobiales</taxon>
        <taxon>Phyllobacteriaceae</taxon>
        <taxon>Mesorhizobium</taxon>
    </lineage>
</organism>
<gene>
    <name evidence="1" type="ORF">ACFOJ9_16245</name>
</gene>
<name>A0ABV7MRS3_9HYPH</name>
<dbReference type="Proteomes" id="UP001595648">
    <property type="component" value="Unassembled WGS sequence"/>
</dbReference>
<proteinExistence type="predicted"/>
<comment type="caution">
    <text evidence="1">The sequence shown here is derived from an EMBL/GenBank/DDBJ whole genome shotgun (WGS) entry which is preliminary data.</text>
</comment>